<protein>
    <submittedName>
        <fullName evidence="3">Uncharacterized protein</fullName>
    </submittedName>
</protein>
<accession>A0A6A6BGK8</accession>
<dbReference type="GeneID" id="54301548"/>
<keyword evidence="2" id="KW-0472">Membrane</keyword>
<feature type="transmembrane region" description="Helical" evidence="2">
    <location>
        <begin position="114"/>
        <end position="134"/>
    </location>
</feature>
<evidence type="ECO:0000256" key="1">
    <source>
        <dbReference type="SAM" id="MobiDB-lite"/>
    </source>
</evidence>
<feature type="transmembrane region" description="Helical" evidence="2">
    <location>
        <begin position="38"/>
        <end position="62"/>
    </location>
</feature>
<dbReference type="AlphaFoldDB" id="A0A6A6BGK8"/>
<name>A0A6A6BGK8_9PEZI</name>
<evidence type="ECO:0000313" key="3">
    <source>
        <dbReference type="EMBL" id="KAF2143116.1"/>
    </source>
</evidence>
<feature type="compositionally biased region" description="Low complexity" evidence="1">
    <location>
        <begin position="720"/>
        <end position="729"/>
    </location>
</feature>
<keyword evidence="2" id="KW-0812">Transmembrane</keyword>
<sequence length="740" mass="81482">MSSIASGNFPVYLGVWINWSKGPVFGSTLTLTRAKGDLLIAFIAFFVTFIGTRLWRILCLIFHTTGSKPSAQEGFYHQRQAILRNTANADSGLYRLIQILYAWRNTSKAVWPSLLPSTITAALVTAGFIVASGFSSQISSATGDEVLLTGSGCGIMENADNDLSSAASLWTPYESRQWTNAANYANECYEENSATGFVDCSTFISAKLPFSMQTNASCPFDEELCVTSYGNVLLDTGLLDSHDHFGINAPKSQRIKWRKTMHCAPLVTEGYKETSNSSMSLQSPKPVSKYYYGRRLDLDRNFTYRYGSNPQDHPYDFNMAPPSYTIAKAFVSPRNGSLSGWDSTLEPIPGLWRADGDLSVNFLSANGIINLYKIDDPWFKATTPGIHVNILGSHRNDNGSSLTTYVQDEAASPMACLERQQLCFTPPGQSTQICTDLGPTNDLVLGILAKLSRGSFQERVGWFYAVLTTPWNIIATMRSELQGSQLLARYHRALNGQGALPSNQWQLEMQYWFASILASVQQAFVRAATGSPSRDLDQYLHPPKSPEGREMCKNQKIRSKAYASFNMFGLIFVVTFGAVITLISYSIEPIMECLYRRSKHRDGYAYLEWVSNSTLQTQRMAHQSVGAGTWSKATDMVPLTEAGNKLATLDLQDPEQPVLRRSNGTFASALEMEEGSSICSEQSSTAAASEQQSVKSSVDAATQVAIEEVQPATKEEPQISEEVSPVAEEVPIRTHSPTVG</sequence>
<reference evidence="3" key="1">
    <citation type="journal article" date="2020" name="Stud. Mycol.">
        <title>101 Dothideomycetes genomes: a test case for predicting lifestyles and emergence of pathogens.</title>
        <authorList>
            <person name="Haridas S."/>
            <person name="Albert R."/>
            <person name="Binder M."/>
            <person name="Bloem J."/>
            <person name="Labutti K."/>
            <person name="Salamov A."/>
            <person name="Andreopoulos B."/>
            <person name="Baker S."/>
            <person name="Barry K."/>
            <person name="Bills G."/>
            <person name="Bluhm B."/>
            <person name="Cannon C."/>
            <person name="Castanera R."/>
            <person name="Culley D."/>
            <person name="Daum C."/>
            <person name="Ezra D."/>
            <person name="Gonzalez J."/>
            <person name="Henrissat B."/>
            <person name="Kuo A."/>
            <person name="Liang C."/>
            <person name="Lipzen A."/>
            <person name="Lutzoni F."/>
            <person name="Magnuson J."/>
            <person name="Mondo S."/>
            <person name="Nolan M."/>
            <person name="Ohm R."/>
            <person name="Pangilinan J."/>
            <person name="Park H.-J."/>
            <person name="Ramirez L."/>
            <person name="Alfaro M."/>
            <person name="Sun H."/>
            <person name="Tritt A."/>
            <person name="Yoshinaga Y."/>
            <person name="Zwiers L.-H."/>
            <person name="Turgeon B."/>
            <person name="Goodwin S."/>
            <person name="Spatafora J."/>
            <person name="Crous P."/>
            <person name="Grigoriev I."/>
        </authorList>
    </citation>
    <scope>NUCLEOTIDE SEQUENCE</scope>
    <source>
        <strain evidence="3">CBS 121167</strain>
    </source>
</reference>
<keyword evidence="4" id="KW-1185">Reference proteome</keyword>
<evidence type="ECO:0000256" key="2">
    <source>
        <dbReference type="SAM" id="Phobius"/>
    </source>
</evidence>
<evidence type="ECO:0000313" key="4">
    <source>
        <dbReference type="Proteomes" id="UP000799438"/>
    </source>
</evidence>
<dbReference type="Proteomes" id="UP000799438">
    <property type="component" value="Unassembled WGS sequence"/>
</dbReference>
<dbReference type="OrthoDB" id="3540210at2759"/>
<proteinExistence type="predicted"/>
<dbReference type="RefSeq" id="XP_033398828.1">
    <property type="nucleotide sequence ID" value="XM_033544052.1"/>
</dbReference>
<feature type="transmembrane region" description="Helical" evidence="2">
    <location>
        <begin position="561"/>
        <end position="587"/>
    </location>
</feature>
<feature type="region of interest" description="Disordered" evidence="1">
    <location>
        <begin position="708"/>
        <end position="740"/>
    </location>
</feature>
<dbReference type="EMBL" id="ML995482">
    <property type="protein sequence ID" value="KAF2143116.1"/>
    <property type="molecule type" value="Genomic_DNA"/>
</dbReference>
<organism evidence="3 4">
    <name type="scientific">Aplosporella prunicola CBS 121167</name>
    <dbReference type="NCBI Taxonomy" id="1176127"/>
    <lineage>
        <taxon>Eukaryota</taxon>
        <taxon>Fungi</taxon>
        <taxon>Dikarya</taxon>
        <taxon>Ascomycota</taxon>
        <taxon>Pezizomycotina</taxon>
        <taxon>Dothideomycetes</taxon>
        <taxon>Dothideomycetes incertae sedis</taxon>
        <taxon>Botryosphaeriales</taxon>
        <taxon>Aplosporellaceae</taxon>
        <taxon>Aplosporella</taxon>
    </lineage>
</organism>
<gene>
    <name evidence="3" type="ORF">K452DRAFT_317357</name>
</gene>
<keyword evidence="2" id="KW-1133">Transmembrane helix</keyword>